<keyword evidence="7" id="KW-0808">Transferase</keyword>
<evidence type="ECO:0000313" key="13">
    <source>
        <dbReference type="Proteomes" id="UP000006038"/>
    </source>
</evidence>
<evidence type="ECO:0000313" key="12">
    <source>
        <dbReference type="EnsemblPlants" id="OB03G39950.1"/>
    </source>
</evidence>
<dbReference type="EnsemblPlants" id="OB03G39950.1">
    <property type="protein sequence ID" value="OB03G39950.1"/>
    <property type="gene ID" value="OB03G39950"/>
</dbReference>
<dbReference type="InterPro" id="IPR046886">
    <property type="entry name" value="RsmE_MTase_dom"/>
</dbReference>
<keyword evidence="4" id="KW-0963">Cytoplasm</keyword>
<accession>J3LSG9</accession>
<keyword evidence="13" id="KW-1185">Reference proteome</keyword>
<dbReference type="EC" id="2.1.1.193" evidence="3"/>
<reference evidence="12" key="1">
    <citation type="journal article" date="2013" name="Nat. Commun.">
        <title>Whole-genome sequencing of Oryza brachyantha reveals mechanisms underlying Oryza genome evolution.</title>
        <authorList>
            <person name="Chen J."/>
            <person name="Huang Q."/>
            <person name="Gao D."/>
            <person name="Wang J."/>
            <person name="Lang Y."/>
            <person name="Liu T."/>
            <person name="Li B."/>
            <person name="Bai Z."/>
            <person name="Luis Goicoechea J."/>
            <person name="Liang C."/>
            <person name="Chen C."/>
            <person name="Zhang W."/>
            <person name="Sun S."/>
            <person name="Liao Y."/>
            <person name="Zhang X."/>
            <person name="Yang L."/>
            <person name="Song C."/>
            <person name="Wang M."/>
            <person name="Shi J."/>
            <person name="Liu G."/>
            <person name="Liu J."/>
            <person name="Zhou H."/>
            <person name="Zhou W."/>
            <person name="Yu Q."/>
            <person name="An N."/>
            <person name="Chen Y."/>
            <person name="Cai Q."/>
            <person name="Wang B."/>
            <person name="Liu B."/>
            <person name="Min J."/>
            <person name="Huang Y."/>
            <person name="Wu H."/>
            <person name="Li Z."/>
            <person name="Zhang Y."/>
            <person name="Yin Y."/>
            <person name="Song W."/>
            <person name="Jiang J."/>
            <person name="Jackson S.A."/>
            <person name="Wing R.A."/>
            <person name="Wang J."/>
            <person name="Chen M."/>
        </authorList>
    </citation>
    <scope>NUCLEOTIDE SEQUENCE [LARGE SCALE GENOMIC DNA]</scope>
    <source>
        <strain evidence="12">cv. IRGC 101232</strain>
    </source>
</reference>
<keyword evidence="8" id="KW-0949">S-adenosyl-L-methionine</keyword>
<dbReference type="Pfam" id="PF04452">
    <property type="entry name" value="Methyltrans_RNA"/>
    <property type="match status" value="1"/>
</dbReference>
<dbReference type="STRING" id="4533.J3LSG9"/>
<dbReference type="HOGENOM" id="CLU_2310156_0_0_1"/>
<evidence type="ECO:0000256" key="3">
    <source>
        <dbReference type="ARBA" id="ARBA00012328"/>
    </source>
</evidence>
<dbReference type="InterPro" id="IPR029028">
    <property type="entry name" value="Alpha/beta_knot_MTases"/>
</dbReference>
<evidence type="ECO:0000256" key="4">
    <source>
        <dbReference type="ARBA" id="ARBA00022490"/>
    </source>
</evidence>
<dbReference type="GO" id="GO:0005737">
    <property type="term" value="C:cytoplasm"/>
    <property type="evidence" value="ECO:0007669"/>
    <property type="project" value="UniProtKB-SubCell"/>
</dbReference>
<dbReference type="PANTHER" id="PTHR30027:SF3">
    <property type="entry name" value="16S RRNA (URACIL(1498)-N(3))-METHYLTRANSFERASE"/>
    <property type="match status" value="1"/>
</dbReference>
<evidence type="ECO:0000256" key="8">
    <source>
        <dbReference type="ARBA" id="ARBA00022691"/>
    </source>
</evidence>
<evidence type="ECO:0000256" key="1">
    <source>
        <dbReference type="ARBA" id="ARBA00004496"/>
    </source>
</evidence>
<evidence type="ECO:0000256" key="10">
    <source>
        <dbReference type="ARBA" id="ARBA00047944"/>
    </source>
</evidence>
<comment type="function">
    <text evidence="9">Specifically methylates the N3 position of the uracil ring of uridine 1498 (m3U1498) in 16S rRNA. Acts on the fully assembled 30S ribosomal subunit.</text>
</comment>
<dbReference type="eggNOG" id="ENOG502QPPV">
    <property type="taxonomic scope" value="Eukaryota"/>
</dbReference>
<dbReference type="PANTHER" id="PTHR30027">
    <property type="entry name" value="RIBOSOMAL RNA SMALL SUBUNIT METHYLTRANSFERASE E"/>
    <property type="match status" value="1"/>
</dbReference>
<feature type="domain" description="Ribosomal RNA small subunit methyltransferase E methyltransferase" evidence="11">
    <location>
        <begin position="3"/>
        <end position="92"/>
    </location>
</feature>
<dbReference type="AlphaFoldDB" id="J3LSG9"/>
<dbReference type="InterPro" id="IPR006700">
    <property type="entry name" value="RsmE"/>
</dbReference>
<dbReference type="Proteomes" id="UP000006038">
    <property type="component" value="Chromosome 3"/>
</dbReference>
<keyword evidence="6" id="KW-0489">Methyltransferase</keyword>
<sequence length="106" mass="11290">MLLNPPIQITDLQPAVSQSKLAFLASAESPPVLSILPKSCNEERGLLIVGPEGDFTEKEVNVLKSAGAVPVGLGPCRLRVETATVALLSALMLWSDAHRQEILKCS</sequence>
<dbReference type="SUPFAM" id="SSF75217">
    <property type="entry name" value="alpha/beta knot"/>
    <property type="match status" value="1"/>
</dbReference>
<comment type="similarity">
    <text evidence="2">Belongs to the RNA methyltransferase RsmE family.</text>
</comment>
<dbReference type="GO" id="GO:0070475">
    <property type="term" value="P:rRNA base methylation"/>
    <property type="evidence" value="ECO:0007669"/>
    <property type="project" value="TreeGrafter"/>
</dbReference>
<reference evidence="12" key="2">
    <citation type="submission" date="2013-04" db="UniProtKB">
        <authorList>
            <consortium name="EnsemblPlants"/>
        </authorList>
    </citation>
    <scope>IDENTIFICATION</scope>
</reference>
<comment type="catalytic activity">
    <reaction evidence="10">
        <text>uridine(1498) in 16S rRNA + S-adenosyl-L-methionine = N(3)-methyluridine(1498) in 16S rRNA + S-adenosyl-L-homocysteine + H(+)</text>
        <dbReference type="Rhea" id="RHEA:42920"/>
        <dbReference type="Rhea" id="RHEA-COMP:10283"/>
        <dbReference type="Rhea" id="RHEA-COMP:10284"/>
        <dbReference type="ChEBI" id="CHEBI:15378"/>
        <dbReference type="ChEBI" id="CHEBI:57856"/>
        <dbReference type="ChEBI" id="CHEBI:59789"/>
        <dbReference type="ChEBI" id="CHEBI:65315"/>
        <dbReference type="ChEBI" id="CHEBI:74502"/>
        <dbReference type="EC" id="2.1.1.193"/>
    </reaction>
</comment>
<protein>
    <recommendedName>
        <fullName evidence="3">16S rRNA (uracil(1498)-N(3))-methyltransferase</fullName>
        <ecNumber evidence="3">2.1.1.193</ecNumber>
    </recommendedName>
</protein>
<evidence type="ECO:0000256" key="9">
    <source>
        <dbReference type="ARBA" id="ARBA00025699"/>
    </source>
</evidence>
<keyword evidence="5" id="KW-0698">rRNA processing</keyword>
<evidence type="ECO:0000259" key="11">
    <source>
        <dbReference type="Pfam" id="PF04452"/>
    </source>
</evidence>
<dbReference type="Gene3D" id="3.40.1280.10">
    <property type="match status" value="1"/>
</dbReference>
<dbReference type="GO" id="GO:0070042">
    <property type="term" value="F:rRNA (uridine-N3-)-methyltransferase activity"/>
    <property type="evidence" value="ECO:0007669"/>
    <property type="project" value="TreeGrafter"/>
</dbReference>
<evidence type="ECO:0000256" key="6">
    <source>
        <dbReference type="ARBA" id="ARBA00022603"/>
    </source>
</evidence>
<evidence type="ECO:0000256" key="5">
    <source>
        <dbReference type="ARBA" id="ARBA00022552"/>
    </source>
</evidence>
<organism evidence="12">
    <name type="scientific">Oryza brachyantha</name>
    <name type="common">malo sina</name>
    <dbReference type="NCBI Taxonomy" id="4533"/>
    <lineage>
        <taxon>Eukaryota</taxon>
        <taxon>Viridiplantae</taxon>
        <taxon>Streptophyta</taxon>
        <taxon>Embryophyta</taxon>
        <taxon>Tracheophyta</taxon>
        <taxon>Spermatophyta</taxon>
        <taxon>Magnoliopsida</taxon>
        <taxon>Liliopsida</taxon>
        <taxon>Poales</taxon>
        <taxon>Poaceae</taxon>
        <taxon>BOP clade</taxon>
        <taxon>Oryzoideae</taxon>
        <taxon>Oryzeae</taxon>
        <taxon>Oryzinae</taxon>
        <taxon>Oryza</taxon>
    </lineage>
</organism>
<dbReference type="InterPro" id="IPR029026">
    <property type="entry name" value="tRNA_m1G_MTases_N"/>
</dbReference>
<evidence type="ECO:0000256" key="2">
    <source>
        <dbReference type="ARBA" id="ARBA00005528"/>
    </source>
</evidence>
<comment type="subcellular location">
    <subcellularLocation>
        <location evidence="1">Cytoplasm</location>
    </subcellularLocation>
</comment>
<dbReference type="Gramene" id="OB03G39950.1">
    <property type="protein sequence ID" value="OB03G39950.1"/>
    <property type="gene ID" value="OB03G39950"/>
</dbReference>
<proteinExistence type="inferred from homology"/>
<dbReference type="OMA" id="SCNEERG"/>
<name>J3LSG9_ORYBR</name>
<dbReference type="NCBIfam" id="TIGR00046">
    <property type="entry name" value="RsmE family RNA methyltransferase"/>
    <property type="match status" value="1"/>
</dbReference>
<evidence type="ECO:0000256" key="7">
    <source>
        <dbReference type="ARBA" id="ARBA00022679"/>
    </source>
</evidence>